<evidence type="ECO:0000313" key="3">
    <source>
        <dbReference type="Proteomes" id="UP000680865"/>
    </source>
</evidence>
<evidence type="ECO:0000313" key="2">
    <source>
        <dbReference type="EMBL" id="GIM68508.1"/>
    </source>
</evidence>
<protein>
    <recommendedName>
        <fullName evidence="1">Carrier domain-containing protein</fullName>
    </recommendedName>
</protein>
<dbReference type="SUPFAM" id="SSF47336">
    <property type="entry name" value="ACP-like"/>
    <property type="match status" value="1"/>
</dbReference>
<dbReference type="Pfam" id="PF00550">
    <property type="entry name" value="PP-binding"/>
    <property type="match status" value="1"/>
</dbReference>
<reference evidence="2" key="1">
    <citation type="submission" date="2021-03" db="EMBL/GenBank/DDBJ databases">
        <title>Whole genome shotgun sequence of Actinoplanes consettensis NBRC 14913.</title>
        <authorList>
            <person name="Komaki H."/>
            <person name="Tamura T."/>
        </authorList>
    </citation>
    <scope>NUCLEOTIDE SEQUENCE</scope>
    <source>
        <strain evidence="2">NBRC 14913</strain>
    </source>
</reference>
<dbReference type="Proteomes" id="UP000680865">
    <property type="component" value="Unassembled WGS sequence"/>
</dbReference>
<name>A0A919SBC7_9ACTN</name>
<keyword evidence="3" id="KW-1185">Reference proteome</keyword>
<organism evidence="2 3">
    <name type="scientific">Winogradskya consettensis</name>
    <dbReference type="NCBI Taxonomy" id="113560"/>
    <lineage>
        <taxon>Bacteria</taxon>
        <taxon>Bacillati</taxon>
        <taxon>Actinomycetota</taxon>
        <taxon>Actinomycetes</taxon>
        <taxon>Micromonosporales</taxon>
        <taxon>Micromonosporaceae</taxon>
        <taxon>Winogradskya</taxon>
    </lineage>
</organism>
<feature type="domain" description="Carrier" evidence="1">
    <location>
        <begin position="1"/>
        <end position="81"/>
    </location>
</feature>
<sequence length="85" mass="9310">MSTHTIGELTDLIRETIGDDDSIDLDRDIRDIPLVDIGVDSLAKLELAAALRHRYGVVTPDEVLDTLDTPGDILTWVNRTLVAVA</sequence>
<dbReference type="InterPro" id="IPR036736">
    <property type="entry name" value="ACP-like_sf"/>
</dbReference>
<dbReference type="InterPro" id="IPR009081">
    <property type="entry name" value="PP-bd_ACP"/>
</dbReference>
<gene>
    <name evidence="2" type="ORF">Aco04nite_11100</name>
</gene>
<comment type="caution">
    <text evidence="2">The sequence shown here is derived from an EMBL/GenBank/DDBJ whole genome shotgun (WGS) entry which is preliminary data.</text>
</comment>
<evidence type="ECO:0000259" key="1">
    <source>
        <dbReference type="PROSITE" id="PS50075"/>
    </source>
</evidence>
<dbReference type="Gene3D" id="1.10.1200.10">
    <property type="entry name" value="ACP-like"/>
    <property type="match status" value="1"/>
</dbReference>
<dbReference type="RefSeq" id="WP_212996102.1">
    <property type="nucleotide sequence ID" value="NZ_BAAATW010000004.1"/>
</dbReference>
<proteinExistence type="predicted"/>
<dbReference type="PROSITE" id="PS50075">
    <property type="entry name" value="CARRIER"/>
    <property type="match status" value="1"/>
</dbReference>
<dbReference type="EMBL" id="BOQP01000005">
    <property type="protein sequence ID" value="GIM68508.1"/>
    <property type="molecule type" value="Genomic_DNA"/>
</dbReference>
<accession>A0A919SBC7</accession>
<dbReference type="AlphaFoldDB" id="A0A919SBC7"/>